<keyword evidence="2" id="KW-1133">Transmembrane helix</keyword>
<keyword evidence="2" id="KW-0472">Membrane</keyword>
<dbReference type="InterPro" id="IPR018737">
    <property type="entry name" value="DREAM_LIN52"/>
</dbReference>
<reference evidence="3 4" key="1">
    <citation type="journal article" date="2018" name="Sci. Rep.">
        <title>Genomic signatures of local adaptation to the degree of environmental predictability in rotifers.</title>
        <authorList>
            <person name="Franch-Gras L."/>
            <person name="Hahn C."/>
            <person name="Garcia-Roger E.M."/>
            <person name="Carmona M.J."/>
            <person name="Serra M."/>
            <person name="Gomez A."/>
        </authorList>
    </citation>
    <scope>NUCLEOTIDE SEQUENCE [LARGE SCALE GENOMIC DNA]</scope>
    <source>
        <strain evidence="3">HYR1</strain>
    </source>
</reference>
<keyword evidence="2" id="KW-0812">Transmembrane</keyword>
<evidence type="ECO:0000313" key="4">
    <source>
        <dbReference type="Proteomes" id="UP000276133"/>
    </source>
</evidence>
<accession>A0A3M7PRF9</accession>
<sequence>MSSSSSENSQEINLFSDEKLDRSSPNIWPGLDSDSLSAKQNKSNCNGQSRWMSDLSKEDIDILNVLNTAIILFINLFLDSNSHSKMLMYVQADSKRAKILKNRDPVLIYANNKNCDSKNNLAREFLPLKLITDKID</sequence>
<proteinExistence type="predicted"/>
<protein>
    <submittedName>
        <fullName evidence="3">Uncharacterized protein</fullName>
    </submittedName>
</protein>
<evidence type="ECO:0000256" key="2">
    <source>
        <dbReference type="SAM" id="Phobius"/>
    </source>
</evidence>
<dbReference type="EMBL" id="REGN01009367">
    <property type="protein sequence ID" value="RNA01345.1"/>
    <property type="molecule type" value="Genomic_DNA"/>
</dbReference>
<feature type="transmembrane region" description="Helical" evidence="2">
    <location>
        <begin position="60"/>
        <end position="78"/>
    </location>
</feature>
<dbReference type="OrthoDB" id="5834362at2759"/>
<keyword evidence="4" id="KW-1185">Reference proteome</keyword>
<evidence type="ECO:0000256" key="1">
    <source>
        <dbReference type="SAM" id="MobiDB-lite"/>
    </source>
</evidence>
<dbReference type="GO" id="GO:0070176">
    <property type="term" value="C:DRM complex"/>
    <property type="evidence" value="ECO:0007669"/>
    <property type="project" value="InterPro"/>
</dbReference>
<comment type="caution">
    <text evidence="3">The sequence shown here is derived from an EMBL/GenBank/DDBJ whole genome shotgun (WGS) entry which is preliminary data.</text>
</comment>
<feature type="region of interest" description="Disordered" evidence="1">
    <location>
        <begin position="1"/>
        <end position="48"/>
    </location>
</feature>
<dbReference type="GO" id="GO:0006355">
    <property type="term" value="P:regulation of DNA-templated transcription"/>
    <property type="evidence" value="ECO:0007669"/>
    <property type="project" value="InterPro"/>
</dbReference>
<evidence type="ECO:0000313" key="3">
    <source>
        <dbReference type="EMBL" id="RNA01345.1"/>
    </source>
</evidence>
<dbReference type="Pfam" id="PF10044">
    <property type="entry name" value="LIN52"/>
    <property type="match status" value="1"/>
</dbReference>
<feature type="compositionally biased region" description="Polar residues" evidence="1">
    <location>
        <begin position="34"/>
        <end position="48"/>
    </location>
</feature>
<dbReference type="Proteomes" id="UP000276133">
    <property type="component" value="Unassembled WGS sequence"/>
</dbReference>
<organism evidence="3 4">
    <name type="scientific">Brachionus plicatilis</name>
    <name type="common">Marine rotifer</name>
    <name type="synonym">Brachionus muelleri</name>
    <dbReference type="NCBI Taxonomy" id="10195"/>
    <lineage>
        <taxon>Eukaryota</taxon>
        <taxon>Metazoa</taxon>
        <taxon>Spiralia</taxon>
        <taxon>Gnathifera</taxon>
        <taxon>Rotifera</taxon>
        <taxon>Eurotatoria</taxon>
        <taxon>Monogononta</taxon>
        <taxon>Pseudotrocha</taxon>
        <taxon>Ploima</taxon>
        <taxon>Brachionidae</taxon>
        <taxon>Brachionus</taxon>
    </lineage>
</organism>
<name>A0A3M7PRF9_BRAPC</name>
<dbReference type="AlphaFoldDB" id="A0A3M7PRF9"/>
<gene>
    <name evidence="3" type="ORF">BpHYR1_010113</name>
</gene>